<protein>
    <recommendedName>
        <fullName evidence="4">Lipoprotein</fullName>
    </recommendedName>
</protein>
<dbReference type="AlphaFoldDB" id="A0ABD7F246"/>
<accession>A0ABD7F246</accession>
<dbReference type="PROSITE" id="PS51257">
    <property type="entry name" value="PROKAR_LIPOPROTEIN"/>
    <property type="match status" value="1"/>
</dbReference>
<dbReference type="EMBL" id="CP079898">
    <property type="protein sequence ID" value="QXZ22379.1"/>
    <property type="molecule type" value="Genomic_DNA"/>
</dbReference>
<evidence type="ECO:0000313" key="3">
    <source>
        <dbReference type="Proteomes" id="UP000827069"/>
    </source>
</evidence>
<gene>
    <name evidence="2" type="ORF">I6L31_11610</name>
</gene>
<keyword evidence="1" id="KW-0732">Signal</keyword>
<feature type="chain" id="PRO_5044799923" description="Lipoprotein" evidence="1">
    <location>
        <begin position="22"/>
        <end position="298"/>
    </location>
</feature>
<feature type="signal peptide" evidence="1">
    <location>
        <begin position="1"/>
        <end position="21"/>
    </location>
</feature>
<evidence type="ECO:0000313" key="2">
    <source>
        <dbReference type="EMBL" id="QXZ22379.1"/>
    </source>
</evidence>
<keyword evidence="3" id="KW-1185">Reference proteome</keyword>
<evidence type="ECO:0008006" key="4">
    <source>
        <dbReference type="Google" id="ProtNLM"/>
    </source>
</evidence>
<reference evidence="2 3" key="1">
    <citation type="submission" date="2021-07" db="EMBL/GenBank/DDBJ databases">
        <title>FDA dAtabase for Regulatory Grade micrObial Sequences (FDA-ARGOS): Supporting development and validation of Infectious Disease Dx tests.</title>
        <authorList>
            <person name="Sproer C."/>
            <person name="Gronow S."/>
            <person name="Severitt S."/>
            <person name="Schroder I."/>
            <person name="Tallon L."/>
            <person name="Sadzewicz L."/>
            <person name="Zhao X."/>
            <person name="Boylan J."/>
            <person name="Ott S."/>
            <person name="Bowen H."/>
            <person name="Vavikolanu K."/>
            <person name="Mehta A."/>
            <person name="Aluvathingal J."/>
            <person name="Nadendla S."/>
            <person name="Lowell S."/>
            <person name="Myers T."/>
            <person name="Yan Y."/>
        </authorList>
    </citation>
    <scope>NUCLEOTIDE SEQUENCE [LARGE SCALE GENOMIC DNA]</scope>
    <source>
        <strain evidence="2 3">FDAARGOS_1401</strain>
    </source>
</reference>
<evidence type="ECO:0000256" key="1">
    <source>
        <dbReference type="SAM" id="SignalP"/>
    </source>
</evidence>
<sequence>MKMIRHLVQSCLLLFFLLLTACSNDHLPRDNGNKKSMNSLTLYFNKETGTQFAARTQAHSSNPLPTSSTTFYNLDWDNHPIDIKIEHGPNSITLHHVIGVQTGVGKNYNFMVTGYDPISAGLTDENSMSHDQARLEMLSIFKHLKDKGWQRYISLSEPRLTGKDAWDYAQKEFYELDPDYPYTLDEWMQLEDGSRWLLQANGIYMTMTMRRDESKMDPQKPGAYYISYEFVSEKEYYAPYFKDDDLKKWEINAARWVALYPGIKKEMNQIRAKKEAELKAQGIMIDESYQDPPLVSKK</sequence>
<organism evidence="2 3">
    <name type="scientific">Acinetobacter septicus</name>
    <dbReference type="NCBI Taxonomy" id="465797"/>
    <lineage>
        <taxon>Bacteria</taxon>
        <taxon>Pseudomonadati</taxon>
        <taxon>Pseudomonadota</taxon>
        <taxon>Gammaproteobacteria</taxon>
        <taxon>Moraxellales</taxon>
        <taxon>Moraxellaceae</taxon>
        <taxon>Acinetobacter</taxon>
    </lineage>
</organism>
<name>A0ABD7F246_9GAMM</name>
<dbReference type="Proteomes" id="UP000827069">
    <property type="component" value="Chromosome"/>
</dbReference>
<proteinExistence type="predicted"/>